<dbReference type="EMBL" id="PVNE01000051">
    <property type="protein sequence ID" value="PRX38535.1"/>
    <property type="molecule type" value="Genomic_DNA"/>
</dbReference>
<comment type="caution">
    <text evidence="1">The sequence shown here is derived from an EMBL/GenBank/DDBJ whole genome shotgun (WGS) entry which is preliminary data.</text>
</comment>
<evidence type="ECO:0000313" key="2">
    <source>
        <dbReference type="Proteomes" id="UP000237797"/>
    </source>
</evidence>
<dbReference type="OrthoDB" id="2987714at2"/>
<name>A0A2T0LA14_9BACL</name>
<evidence type="ECO:0000313" key="1">
    <source>
        <dbReference type="EMBL" id="PRX38535.1"/>
    </source>
</evidence>
<dbReference type="RefSeq" id="WP_146130545.1">
    <property type="nucleotide sequence ID" value="NZ_PVNE01000051.1"/>
</dbReference>
<keyword evidence="2" id="KW-1185">Reference proteome</keyword>
<proteinExistence type="predicted"/>
<reference evidence="1 2" key="1">
    <citation type="submission" date="2018-03" db="EMBL/GenBank/DDBJ databases">
        <title>Genomic Encyclopedia of Archaeal and Bacterial Type Strains, Phase II (KMG-II): from individual species to whole genera.</title>
        <authorList>
            <person name="Goeker M."/>
        </authorList>
    </citation>
    <scope>NUCLEOTIDE SEQUENCE [LARGE SCALE GENOMIC DNA]</scope>
    <source>
        <strain evidence="1 2">DSM 44946</strain>
    </source>
</reference>
<accession>A0A2T0LA14</accession>
<protein>
    <submittedName>
        <fullName evidence="1">Uncharacterized protein</fullName>
    </submittedName>
</protein>
<dbReference type="Proteomes" id="UP000237797">
    <property type="component" value="Unassembled WGS sequence"/>
</dbReference>
<sequence>MNPPIKPQLKRSKPLPSIPEEVMKTAAAYKRVGETENVGSFRALVSGKIYYYSTYVQGELNDHKRPTGYLVIRGDGSVPPLSEAKKPLRMINSTDGILREILLNGPSLANRPTDNWEGLEELLSRISNMLKCPLPADVQQALEVFRSIPERVLDKQREIREIVLNGEKLFEELTTDYLITDAFYEKVESEFYRYVECQFVQHDIQVTTYPEREKFLQYLSSVVSITNFSLWRLYRSLKKHHHAMTITDKRDLEAHEDVRNDLRRDKNTEKHFEMVFNLTRNSRDE</sequence>
<organism evidence="1 2">
    <name type="scientific">Planifilum fimeticola</name>
    <dbReference type="NCBI Taxonomy" id="201975"/>
    <lineage>
        <taxon>Bacteria</taxon>
        <taxon>Bacillati</taxon>
        <taxon>Bacillota</taxon>
        <taxon>Bacilli</taxon>
        <taxon>Bacillales</taxon>
        <taxon>Thermoactinomycetaceae</taxon>
        <taxon>Planifilum</taxon>
    </lineage>
</organism>
<dbReference type="AlphaFoldDB" id="A0A2T0LA14"/>
<gene>
    <name evidence="1" type="ORF">CLV97_1519</name>
</gene>